<comment type="caution">
    <text evidence="2">The sequence shown here is derived from an EMBL/GenBank/DDBJ whole genome shotgun (WGS) entry which is preliminary data.</text>
</comment>
<feature type="transmembrane region" description="Helical" evidence="1">
    <location>
        <begin position="31"/>
        <end position="53"/>
    </location>
</feature>
<evidence type="ECO:0000256" key="1">
    <source>
        <dbReference type="SAM" id="Phobius"/>
    </source>
</evidence>
<dbReference type="AlphaFoldDB" id="A0A955IWB9"/>
<dbReference type="EMBL" id="JAGQNY010000011">
    <property type="protein sequence ID" value="MCA9302311.1"/>
    <property type="molecule type" value="Genomic_DNA"/>
</dbReference>
<dbReference type="Proteomes" id="UP000714817">
    <property type="component" value="Unassembled WGS sequence"/>
</dbReference>
<keyword evidence="1" id="KW-0812">Transmembrane</keyword>
<accession>A0A955IWB9</accession>
<sequence length="174" mass="19742">MASFIGLGFVVYALSLVNNIFVVVEEKQSVIPLYSAGLAWVQIILILIAIPFYSGIYKVPANFVVQNILLFFSTFSFYIYMHWAVNLDKDLIKTPLKEKGSLAFVLSLLPVVLNTGLLFYPVEAFLKGIFSSTVLLSGLIYIQAHYKNRINSKLLYNYFVLGSIFYIILFIFKP</sequence>
<evidence type="ECO:0000313" key="2">
    <source>
        <dbReference type="EMBL" id="MCA9302311.1"/>
    </source>
</evidence>
<evidence type="ECO:0000313" key="3">
    <source>
        <dbReference type="Proteomes" id="UP000714817"/>
    </source>
</evidence>
<feature type="transmembrane region" description="Helical" evidence="1">
    <location>
        <begin position="154"/>
        <end position="172"/>
    </location>
</feature>
<reference evidence="2" key="1">
    <citation type="submission" date="2020-04" db="EMBL/GenBank/DDBJ databases">
        <authorList>
            <person name="Zhang T."/>
        </authorList>
    </citation>
    <scope>NUCLEOTIDE SEQUENCE</scope>
    <source>
        <strain evidence="2">HKST-UBA80</strain>
    </source>
</reference>
<keyword evidence="1" id="KW-1133">Transmembrane helix</keyword>
<protein>
    <submittedName>
        <fullName evidence="2">Uncharacterized protein</fullName>
    </submittedName>
</protein>
<reference evidence="2" key="2">
    <citation type="journal article" date="2021" name="Microbiome">
        <title>Successional dynamics and alternative stable states in a saline activated sludge microbial community over 9 years.</title>
        <authorList>
            <person name="Wang Y."/>
            <person name="Ye J."/>
            <person name="Ju F."/>
            <person name="Liu L."/>
            <person name="Boyd J.A."/>
            <person name="Deng Y."/>
            <person name="Parks D.H."/>
            <person name="Jiang X."/>
            <person name="Yin X."/>
            <person name="Woodcroft B.J."/>
            <person name="Tyson G.W."/>
            <person name="Hugenholtz P."/>
            <person name="Polz M.F."/>
            <person name="Zhang T."/>
        </authorList>
    </citation>
    <scope>NUCLEOTIDE SEQUENCE</scope>
    <source>
        <strain evidence="2">HKST-UBA80</strain>
    </source>
</reference>
<proteinExistence type="predicted"/>
<name>A0A955IWB9_UNCKA</name>
<feature type="transmembrane region" description="Helical" evidence="1">
    <location>
        <begin position="6"/>
        <end position="24"/>
    </location>
</feature>
<organism evidence="2 3">
    <name type="scientific">candidate division WWE3 bacterium</name>
    <dbReference type="NCBI Taxonomy" id="2053526"/>
    <lineage>
        <taxon>Bacteria</taxon>
        <taxon>Katanobacteria</taxon>
    </lineage>
</organism>
<gene>
    <name evidence="2" type="ORF">KDA10_03070</name>
</gene>
<keyword evidence="1" id="KW-0472">Membrane</keyword>
<feature type="transmembrane region" description="Helical" evidence="1">
    <location>
        <begin position="59"/>
        <end position="80"/>
    </location>
</feature>
<feature type="transmembrane region" description="Helical" evidence="1">
    <location>
        <begin position="101"/>
        <end position="119"/>
    </location>
</feature>